<name>A0A0H2S578_9AGAM</name>
<dbReference type="Proteomes" id="UP000053477">
    <property type="component" value="Unassembled WGS sequence"/>
</dbReference>
<evidence type="ECO:0000313" key="2">
    <source>
        <dbReference type="Proteomes" id="UP000053477"/>
    </source>
</evidence>
<reference evidence="1 2" key="1">
    <citation type="submission" date="2015-04" db="EMBL/GenBank/DDBJ databases">
        <title>Complete genome sequence of Schizopora paradoxa KUC8140, a cosmopolitan wood degrader in East Asia.</title>
        <authorList>
            <consortium name="DOE Joint Genome Institute"/>
            <person name="Min B."/>
            <person name="Park H."/>
            <person name="Jang Y."/>
            <person name="Kim J.-J."/>
            <person name="Kim K.H."/>
            <person name="Pangilinan J."/>
            <person name="Lipzen A."/>
            <person name="Riley R."/>
            <person name="Grigoriev I.V."/>
            <person name="Spatafora J.W."/>
            <person name="Choi I.-G."/>
        </authorList>
    </citation>
    <scope>NUCLEOTIDE SEQUENCE [LARGE SCALE GENOMIC DNA]</scope>
    <source>
        <strain evidence="1 2">KUC8140</strain>
    </source>
</reference>
<evidence type="ECO:0000313" key="1">
    <source>
        <dbReference type="EMBL" id="KLO12061.1"/>
    </source>
</evidence>
<sequence length="153" mass="17306">MRTSNVSEKSRRWPLQRENHVKVVLMCLNKARGSLSNLPVAIKRVFSMATNVTDRNWSFIISKRRLSCIAFSQTRGGTQMSCGREKCSSTPFLSTTTELYSMNDCSQYLNAALVFASDHRRRHAPGICYRYDAKRFTNVSPTMSGILINLTAS</sequence>
<keyword evidence="2" id="KW-1185">Reference proteome</keyword>
<accession>A0A0H2S578</accession>
<dbReference type="EMBL" id="KQ085986">
    <property type="protein sequence ID" value="KLO12061.1"/>
    <property type="molecule type" value="Genomic_DNA"/>
</dbReference>
<dbReference type="AlphaFoldDB" id="A0A0H2S578"/>
<proteinExistence type="predicted"/>
<gene>
    <name evidence="1" type="ORF">SCHPADRAFT_441467</name>
</gene>
<organism evidence="1 2">
    <name type="scientific">Schizopora paradoxa</name>
    <dbReference type="NCBI Taxonomy" id="27342"/>
    <lineage>
        <taxon>Eukaryota</taxon>
        <taxon>Fungi</taxon>
        <taxon>Dikarya</taxon>
        <taxon>Basidiomycota</taxon>
        <taxon>Agaricomycotina</taxon>
        <taxon>Agaricomycetes</taxon>
        <taxon>Hymenochaetales</taxon>
        <taxon>Schizoporaceae</taxon>
        <taxon>Schizopora</taxon>
    </lineage>
</organism>
<protein>
    <submittedName>
        <fullName evidence="1">Uncharacterized protein</fullName>
    </submittedName>
</protein>
<dbReference type="InParanoid" id="A0A0H2S578"/>